<accession>A0A2P2IQP0</accession>
<evidence type="ECO:0000256" key="1">
    <source>
        <dbReference type="SAM" id="MobiDB-lite"/>
    </source>
</evidence>
<proteinExistence type="predicted"/>
<feature type="region of interest" description="Disordered" evidence="1">
    <location>
        <begin position="1"/>
        <end position="24"/>
    </location>
</feature>
<dbReference type="EMBL" id="GGEC01003023">
    <property type="protein sequence ID" value="MBW83506.1"/>
    <property type="molecule type" value="Transcribed_RNA"/>
</dbReference>
<organism evidence="2">
    <name type="scientific">Rhizophora mucronata</name>
    <name type="common">Asiatic mangrove</name>
    <dbReference type="NCBI Taxonomy" id="61149"/>
    <lineage>
        <taxon>Eukaryota</taxon>
        <taxon>Viridiplantae</taxon>
        <taxon>Streptophyta</taxon>
        <taxon>Embryophyta</taxon>
        <taxon>Tracheophyta</taxon>
        <taxon>Spermatophyta</taxon>
        <taxon>Magnoliopsida</taxon>
        <taxon>eudicotyledons</taxon>
        <taxon>Gunneridae</taxon>
        <taxon>Pentapetalae</taxon>
        <taxon>rosids</taxon>
        <taxon>fabids</taxon>
        <taxon>Malpighiales</taxon>
        <taxon>Rhizophoraceae</taxon>
        <taxon>Rhizophora</taxon>
    </lineage>
</organism>
<dbReference type="AlphaFoldDB" id="A0A2P2IQP0"/>
<sequence>MATVDSGSLASLMKQSPMSNRPCR</sequence>
<name>A0A2P2IQP0_RHIMU</name>
<evidence type="ECO:0000313" key="2">
    <source>
        <dbReference type="EMBL" id="MBW83506.1"/>
    </source>
</evidence>
<protein>
    <submittedName>
        <fullName evidence="2">Uncharacterized protein</fullName>
    </submittedName>
</protein>
<reference evidence="2" key="1">
    <citation type="submission" date="2018-02" db="EMBL/GenBank/DDBJ databases">
        <title>Rhizophora mucronata_Transcriptome.</title>
        <authorList>
            <person name="Meera S.P."/>
            <person name="Sreeshan A."/>
            <person name="Augustine A."/>
        </authorList>
    </citation>
    <scope>NUCLEOTIDE SEQUENCE</scope>
    <source>
        <tissue evidence="2">Leaf</tissue>
    </source>
</reference>